<proteinExistence type="predicted"/>
<keyword evidence="3" id="KW-1185">Reference proteome</keyword>
<protein>
    <submittedName>
        <fullName evidence="2">Uncharacterized protein</fullName>
    </submittedName>
</protein>
<evidence type="ECO:0000313" key="3">
    <source>
        <dbReference type="Proteomes" id="UP000294901"/>
    </source>
</evidence>
<dbReference type="Proteomes" id="UP000294901">
    <property type="component" value="Unassembled WGS sequence"/>
</dbReference>
<reference evidence="2 3" key="1">
    <citation type="submission" date="2019-03" db="EMBL/GenBank/DDBJ databases">
        <title>Sequencing the genomes of 1000 actinobacteria strains.</title>
        <authorList>
            <person name="Klenk H.-P."/>
        </authorList>
    </citation>
    <scope>NUCLEOTIDE SEQUENCE [LARGE SCALE GENOMIC DNA]</scope>
    <source>
        <strain evidence="2 3">DSM 43805</strain>
    </source>
</reference>
<comment type="caution">
    <text evidence="2">The sequence shown here is derived from an EMBL/GenBank/DDBJ whole genome shotgun (WGS) entry which is preliminary data.</text>
</comment>
<name>A0A4R6JAB9_9ACTN</name>
<feature type="region of interest" description="Disordered" evidence="1">
    <location>
        <begin position="218"/>
        <end position="237"/>
    </location>
</feature>
<dbReference type="EMBL" id="SNWR01000002">
    <property type="protein sequence ID" value="TDO31405.1"/>
    <property type="molecule type" value="Genomic_DNA"/>
</dbReference>
<accession>A0A4R6JAB9</accession>
<organism evidence="2 3">
    <name type="scientific">Paractinoplanes brasiliensis</name>
    <dbReference type="NCBI Taxonomy" id="52695"/>
    <lineage>
        <taxon>Bacteria</taxon>
        <taxon>Bacillati</taxon>
        <taxon>Actinomycetota</taxon>
        <taxon>Actinomycetes</taxon>
        <taxon>Micromonosporales</taxon>
        <taxon>Micromonosporaceae</taxon>
        <taxon>Paractinoplanes</taxon>
    </lineage>
</organism>
<gene>
    <name evidence="2" type="ORF">C8E87_6827</name>
</gene>
<sequence>MPGVGVLPGYAVAAQSAGFRPSMMDGASRRVDSPPRRPIEIRQRETAFLLYVPAAINRPDTSMKCQTTGGTKYPRVMAAAAIHDRCHRCVMHPAPDPVDSGTAPARRRKPCSYEDRRPRSGRHRAAPACPPARLPPPVRPAPTGLRRSRLPQPVPPPPPACPACLSLSRLPRPPVPPASAGPACLRLSRLPPPVPSASACPVCLRLSRLCRLAASGATPTRLPTPSVLGSWAASRRR</sequence>
<feature type="compositionally biased region" description="Pro residues" evidence="1">
    <location>
        <begin position="128"/>
        <end position="140"/>
    </location>
</feature>
<feature type="region of interest" description="Disordered" evidence="1">
    <location>
        <begin position="93"/>
        <end position="156"/>
    </location>
</feature>
<evidence type="ECO:0000256" key="1">
    <source>
        <dbReference type="SAM" id="MobiDB-lite"/>
    </source>
</evidence>
<evidence type="ECO:0000313" key="2">
    <source>
        <dbReference type="EMBL" id="TDO31405.1"/>
    </source>
</evidence>
<dbReference type="AlphaFoldDB" id="A0A4R6JAB9"/>